<keyword evidence="3" id="KW-1185">Reference proteome</keyword>
<dbReference type="AlphaFoldDB" id="A0A5N6VKS0"/>
<organism evidence="2 3">
    <name type="scientific">Aspergillus transmontanensis</name>
    <dbReference type="NCBI Taxonomy" id="1034304"/>
    <lineage>
        <taxon>Eukaryota</taxon>
        <taxon>Fungi</taxon>
        <taxon>Dikarya</taxon>
        <taxon>Ascomycota</taxon>
        <taxon>Pezizomycotina</taxon>
        <taxon>Eurotiomycetes</taxon>
        <taxon>Eurotiomycetidae</taxon>
        <taxon>Eurotiales</taxon>
        <taxon>Aspergillaceae</taxon>
        <taxon>Aspergillus</taxon>
        <taxon>Aspergillus subgen. Circumdati</taxon>
    </lineage>
</organism>
<dbReference type="EMBL" id="ML738374">
    <property type="protein sequence ID" value="KAE8308992.1"/>
    <property type="molecule type" value="Genomic_DNA"/>
</dbReference>
<evidence type="ECO:0000313" key="2">
    <source>
        <dbReference type="EMBL" id="KAE8308992.1"/>
    </source>
</evidence>
<proteinExistence type="predicted"/>
<keyword evidence="1" id="KW-0472">Membrane</keyword>
<gene>
    <name evidence="2" type="ORF">BDV41DRAFT_465296</name>
</gene>
<dbReference type="Proteomes" id="UP000325433">
    <property type="component" value="Unassembled WGS sequence"/>
</dbReference>
<evidence type="ECO:0000256" key="1">
    <source>
        <dbReference type="SAM" id="Phobius"/>
    </source>
</evidence>
<sequence>MQEFIILEEGFGPLPFFPFFASLRQDRIKRRRCREGREPTIPLIPTLSTPRGFSTFFGELTDRSSQRAPVQWVQSVFDFFFMLGLVCMVQFVAQHGNLHTMLDLQYYYAFRQQATETRSMEPWR</sequence>
<keyword evidence="1" id="KW-0812">Transmembrane</keyword>
<reference evidence="3" key="1">
    <citation type="submission" date="2019-04" db="EMBL/GenBank/DDBJ databases">
        <title>Friends and foes A comparative genomics studyof 23 Aspergillus species from section Flavi.</title>
        <authorList>
            <consortium name="DOE Joint Genome Institute"/>
            <person name="Kjaerbolling I."/>
            <person name="Vesth T."/>
            <person name="Frisvad J.C."/>
            <person name="Nybo J.L."/>
            <person name="Theobald S."/>
            <person name="Kildgaard S."/>
            <person name="Isbrandt T."/>
            <person name="Kuo A."/>
            <person name="Sato A."/>
            <person name="Lyhne E.K."/>
            <person name="Kogle M.E."/>
            <person name="Wiebenga A."/>
            <person name="Kun R.S."/>
            <person name="Lubbers R.J."/>
            <person name="Makela M.R."/>
            <person name="Barry K."/>
            <person name="Chovatia M."/>
            <person name="Clum A."/>
            <person name="Daum C."/>
            <person name="Haridas S."/>
            <person name="He G."/>
            <person name="LaButti K."/>
            <person name="Lipzen A."/>
            <person name="Mondo S."/>
            <person name="Riley R."/>
            <person name="Salamov A."/>
            <person name="Simmons B.A."/>
            <person name="Magnuson J.K."/>
            <person name="Henrissat B."/>
            <person name="Mortensen U.H."/>
            <person name="Larsen T.O."/>
            <person name="Devries R.P."/>
            <person name="Grigoriev I.V."/>
            <person name="Machida M."/>
            <person name="Baker S.E."/>
            <person name="Andersen M.R."/>
        </authorList>
    </citation>
    <scope>NUCLEOTIDE SEQUENCE [LARGE SCALE GENOMIC DNA]</scope>
    <source>
        <strain evidence="3">CBS 130015</strain>
    </source>
</reference>
<name>A0A5N6VKS0_9EURO</name>
<accession>A0A5N6VKS0</accession>
<feature type="transmembrane region" description="Helical" evidence="1">
    <location>
        <begin position="72"/>
        <end position="93"/>
    </location>
</feature>
<protein>
    <submittedName>
        <fullName evidence="2">Uncharacterized protein</fullName>
    </submittedName>
</protein>
<evidence type="ECO:0000313" key="3">
    <source>
        <dbReference type="Proteomes" id="UP000325433"/>
    </source>
</evidence>
<keyword evidence="1" id="KW-1133">Transmembrane helix</keyword>